<evidence type="ECO:0000313" key="1">
    <source>
        <dbReference type="EMBL" id="KDD70974.1"/>
    </source>
</evidence>
<dbReference type="AlphaFoldDB" id="A0A059LAE9"/>
<comment type="caution">
    <text evidence="1">The sequence shown here is derived from an EMBL/GenBank/DDBJ whole genome shotgun (WGS) entry which is preliminary data.</text>
</comment>
<dbReference type="Proteomes" id="UP000026739">
    <property type="component" value="Unassembled WGS sequence"/>
</dbReference>
<reference evidence="1 2" key="1">
    <citation type="submission" date="2013-12" db="EMBL/GenBank/DDBJ databases">
        <authorList>
            <person name="Formusa P.A."/>
            <person name="Habash M."/>
            <person name="Lee H."/>
            <person name="Trevors J.T."/>
        </authorList>
    </citation>
    <scope>NUCLEOTIDE SEQUENCE [LARGE SCALE GENOMIC DNA]</scope>
    <source>
        <strain evidence="1 2">PD30</strain>
    </source>
</reference>
<sequence length="203" mass="23417">MEQSELNLKHSFLATLEFEGKPVVMNFERMKKRLENDRYSVRERTEFELILRGDKYSNYLTLADKERHEPQLFYFECLGDKYTILVAEGSAQGFYLSMEGSERVCVPAGEDPTMFRLHDDHKVVVYDRPDVDLFGIHLVSWSTKSSVFKLGERGDYYFSDSKEGRSEFALFPDSTEFAVRVISSGHGHSIERNGIPHLPTANN</sequence>
<protein>
    <submittedName>
        <fullName evidence="1">Uncharacterized protein</fullName>
    </submittedName>
</protein>
<proteinExistence type="predicted"/>
<dbReference type="RefSeq" id="WP_050482759.1">
    <property type="nucleotide sequence ID" value="NZ_AZQQ01000060.1"/>
</dbReference>
<evidence type="ECO:0000313" key="2">
    <source>
        <dbReference type="Proteomes" id="UP000026739"/>
    </source>
</evidence>
<gene>
    <name evidence="1" type="ORF">V466_01280</name>
</gene>
<name>A0A059LAE9_9PSED</name>
<accession>A0A059LAE9</accession>
<organism evidence="1 2">
    <name type="scientific">Pseudomonas mandelii PD30</name>
    <dbReference type="NCBI Taxonomy" id="1419583"/>
    <lineage>
        <taxon>Bacteria</taxon>
        <taxon>Pseudomonadati</taxon>
        <taxon>Pseudomonadota</taxon>
        <taxon>Gammaproteobacteria</taxon>
        <taxon>Pseudomonadales</taxon>
        <taxon>Pseudomonadaceae</taxon>
        <taxon>Pseudomonas</taxon>
    </lineage>
</organism>
<dbReference type="EMBL" id="AZQQ01000060">
    <property type="protein sequence ID" value="KDD70974.1"/>
    <property type="molecule type" value="Genomic_DNA"/>
</dbReference>